<feature type="compositionally biased region" description="Basic and acidic residues" evidence="1">
    <location>
        <begin position="396"/>
        <end position="410"/>
    </location>
</feature>
<dbReference type="RefSeq" id="WP_256198305.1">
    <property type="nucleotide sequence ID" value="NZ_JANGCH010000020.1"/>
</dbReference>
<sequence>MNDSGIYYDLCLFSYFDIPRFIKSMSVAAWIETLLQDETEMARYQHDVFFQSYAEALQASDHERYCDYYIEDYYNDNQKSGVVAYVIVHKEDVYVVFRGSETLDAQTQRTGWQDWQDNFHLFLSVPSEQQMIARTYVENLSIKGKLHLCGHSKGGNLAGFAYLCASADLDEKIVSVVALNAPGYSAAILSPYRERIESDAFSKRLCWIESEHDCISAMFAPLKQPLIVKSAYPLHNVTSLFHCHNVYGFVREEGQFVEAKKKHPICEMCGYFTNQVFMKSKKAQIRAVVDTADSYFESGLSLPELYHVLVYHLGQYAKVFDDLSYEEVAVLEFSTLKERLLEAYVHAKLKQLPGMHQQIAAGVQQMIEQLVKNRRFSRSRQSGINKKHTDNRKKKVEKDGQTETGKSDHQ</sequence>
<evidence type="ECO:0000256" key="1">
    <source>
        <dbReference type="SAM" id="MobiDB-lite"/>
    </source>
</evidence>
<reference evidence="2 3" key="1">
    <citation type="submission" date="2022-06" db="EMBL/GenBank/DDBJ databases">
        <title>Isolation of gut microbiota from human fecal samples.</title>
        <authorList>
            <person name="Pamer E.G."/>
            <person name="Barat B."/>
            <person name="Waligurski E."/>
            <person name="Medina S."/>
            <person name="Paddock L."/>
            <person name="Mostad J."/>
        </authorList>
    </citation>
    <scope>NUCLEOTIDE SEQUENCE [LARGE SCALE GENOMIC DNA]</scope>
    <source>
        <strain evidence="2 3">DFI.6.1</strain>
    </source>
</reference>
<dbReference type="Gene3D" id="3.40.50.1820">
    <property type="entry name" value="alpha/beta hydrolase"/>
    <property type="match status" value="1"/>
</dbReference>
<dbReference type="Proteomes" id="UP001524435">
    <property type="component" value="Unassembled WGS sequence"/>
</dbReference>
<dbReference type="SUPFAM" id="SSF53474">
    <property type="entry name" value="alpha/beta-Hydrolases"/>
    <property type="match status" value="1"/>
</dbReference>
<evidence type="ECO:0000313" key="3">
    <source>
        <dbReference type="Proteomes" id="UP001524435"/>
    </source>
</evidence>
<proteinExistence type="predicted"/>
<evidence type="ECO:0000313" key="2">
    <source>
        <dbReference type="EMBL" id="MCQ5122605.1"/>
    </source>
</evidence>
<dbReference type="Pfam" id="PF11187">
    <property type="entry name" value="Mbeg1-like"/>
    <property type="match status" value="1"/>
</dbReference>
<feature type="compositionally biased region" description="Basic residues" evidence="1">
    <location>
        <begin position="385"/>
        <end position="395"/>
    </location>
</feature>
<dbReference type="InterPro" id="IPR024499">
    <property type="entry name" value="Mbeg1-like"/>
</dbReference>
<comment type="caution">
    <text evidence="2">The sequence shown here is derived from an EMBL/GenBank/DDBJ whole genome shotgun (WGS) entry which is preliminary data.</text>
</comment>
<protein>
    <submittedName>
        <fullName evidence="2">DUF2974 domain-containing protein</fullName>
    </submittedName>
</protein>
<feature type="region of interest" description="Disordered" evidence="1">
    <location>
        <begin position="376"/>
        <end position="410"/>
    </location>
</feature>
<dbReference type="EMBL" id="JANGCH010000020">
    <property type="protein sequence ID" value="MCQ5122605.1"/>
    <property type="molecule type" value="Genomic_DNA"/>
</dbReference>
<dbReference type="InterPro" id="IPR029058">
    <property type="entry name" value="AB_hydrolase_fold"/>
</dbReference>
<name>A0ABT1SPK7_9FIRM</name>
<keyword evidence="3" id="KW-1185">Reference proteome</keyword>
<accession>A0ABT1SPK7</accession>
<gene>
    <name evidence="2" type="ORF">NE663_10115</name>
</gene>
<organism evidence="2 3">
    <name type="scientific">Massilicoli timonensis</name>
    <dbReference type="NCBI Taxonomy" id="2015901"/>
    <lineage>
        <taxon>Bacteria</taxon>
        <taxon>Bacillati</taxon>
        <taxon>Bacillota</taxon>
        <taxon>Erysipelotrichia</taxon>
        <taxon>Erysipelotrichales</taxon>
        <taxon>Erysipelotrichaceae</taxon>
        <taxon>Massilicoli</taxon>
    </lineage>
</organism>